<evidence type="ECO:0000256" key="1">
    <source>
        <dbReference type="SAM" id="MobiDB-lite"/>
    </source>
</evidence>
<dbReference type="EMBL" id="JARJCW010000024">
    <property type="protein sequence ID" value="KAJ7212025.1"/>
    <property type="molecule type" value="Genomic_DNA"/>
</dbReference>
<dbReference type="Proteomes" id="UP001219525">
    <property type="component" value="Unassembled WGS sequence"/>
</dbReference>
<reference evidence="2" key="1">
    <citation type="submission" date="2023-03" db="EMBL/GenBank/DDBJ databases">
        <title>Massive genome expansion in bonnet fungi (Mycena s.s.) driven by repeated elements and novel gene families across ecological guilds.</title>
        <authorList>
            <consortium name="Lawrence Berkeley National Laboratory"/>
            <person name="Harder C.B."/>
            <person name="Miyauchi S."/>
            <person name="Viragh M."/>
            <person name="Kuo A."/>
            <person name="Thoen E."/>
            <person name="Andreopoulos B."/>
            <person name="Lu D."/>
            <person name="Skrede I."/>
            <person name="Drula E."/>
            <person name="Henrissat B."/>
            <person name="Morin E."/>
            <person name="Kohler A."/>
            <person name="Barry K."/>
            <person name="LaButti K."/>
            <person name="Morin E."/>
            <person name="Salamov A."/>
            <person name="Lipzen A."/>
            <person name="Mereny Z."/>
            <person name="Hegedus B."/>
            <person name="Baldrian P."/>
            <person name="Stursova M."/>
            <person name="Weitz H."/>
            <person name="Taylor A."/>
            <person name="Grigoriev I.V."/>
            <person name="Nagy L.G."/>
            <person name="Martin F."/>
            <person name="Kauserud H."/>
        </authorList>
    </citation>
    <scope>NUCLEOTIDE SEQUENCE</scope>
    <source>
        <strain evidence="2">9144</strain>
    </source>
</reference>
<sequence length="366" mass="40665">MNATRFINLSPLSLLANLVGLHFKDVRTHPPLQLTFPPPTEPSAVLPNSSSSTTSSDTAALADEPRWLNTSDLLKRESRYVSLDDARMSAFSPSTRSSFPALPLVKSTFEPPVVDGAEASSAGEDMQKSPIRAADSQSRARLPNATFNIDVRSLNMHLALRVAEIIACSESMWEWVVSYQKSYQTQRAAGRPRAGSLASEMAPRSSRLPVLPADPEMDAFKSAVLELTREDFDALLVRFDMDMGDHIAIGSTLRDQFSWPCIPLAPSQERKAFNAACERWEQWQGQQHSKSLYKHRQRRNSVDTVHAYGSDGNGTDRHGFPKFEVLRGRTSLPETRSRRASTGSSGAIPPERRLSRSIRVFVAWKP</sequence>
<comment type="caution">
    <text evidence="2">The sequence shown here is derived from an EMBL/GenBank/DDBJ whole genome shotgun (WGS) entry which is preliminary data.</text>
</comment>
<feature type="region of interest" description="Disordered" evidence="1">
    <location>
        <begin position="331"/>
        <end position="350"/>
    </location>
</feature>
<evidence type="ECO:0000313" key="2">
    <source>
        <dbReference type="EMBL" id="KAJ7212025.1"/>
    </source>
</evidence>
<feature type="region of interest" description="Disordered" evidence="1">
    <location>
        <begin position="32"/>
        <end position="60"/>
    </location>
</feature>
<organism evidence="2 3">
    <name type="scientific">Mycena pura</name>
    <dbReference type="NCBI Taxonomy" id="153505"/>
    <lineage>
        <taxon>Eukaryota</taxon>
        <taxon>Fungi</taxon>
        <taxon>Dikarya</taxon>
        <taxon>Basidiomycota</taxon>
        <taxon>Agaricomycotina</taxon>
        <taxon>Agaricomycetes</taxon>
        <taxon>Agaricomycetidae</taxon>
        <taxon>Agaricales</taxon>
        <taxon>Marasmiineae</taxon>
        <taxon>Mycenaceae</taxon>
        <taxon>Mycena</taxon>
    </lineage>
</organism>
<feature type="region of interest" description="Disordered" evidence="1">
    <location>
        <begin position="115"/>
        <end position="137"/>
    </location>
</feature>
<proteinExistence type="predicted"/>
<protein>
    <submittedName>
        <fullName evidence="2">Uncharacterized protein</fullName>
    </submittedName>
</protein>
<feature type="region of interest" description="Disordered" evidence="1">
    <location>
        <begin position="191"/>
        <end position="210"/>
    </location>
</feature>
<dbReference type="AlphaFoldDB" id="A0AAD6VHU5"/>
<gene>
    <name evidence="2" type="ORF">GGX14DRAFT_362133</name>
</gene>
<keyword evidence="3" id="KW-1185">Reference proteome</keyword>
<evidence type="ECO:0000313" key="3">
    <source>
        <dbReference type="Proteomes" id="UP001219525"/>
    </source>
</evidence>
<name>A0AAD6VHU5_9AGAR</name>
<accession>A0AAD6VHU5</accession>